<evidence type="ECO:0000313" key="9">
    <source>
        <dbReference type="EMBL" id="ATY33796.1"/>
    </source>
</evidence>
<dbReference type="InterPro" id="IPR003594">
    <property type="entry name" value="HATPase_dom"/>
</dbReference>
<dbReference type="AlphaFoldDB" id="A0A2K8MME6"/>
<dbReference type="Pfam" id="PF02518">
    <property type="entry name" value="HATPase_c"/>
    <property type="match status" value="1"/>
</dbReference>
<dbReference type="SUPFAM" id="SSF55874">
    <property type="entry name" value="ATPase domain of HSP90 chaperone/DNA topoisomerase II/histidine kinase"/>
    <property type="match status" value="1"/>
</dbReference>
<dbReference type="GO" id="GO:0005524">
    <property type="term" value="F:ATP binding"/>
    <property type="evidence" value="ECO:0007669"/>
    <property type="project" value="UniProtKB-KW"/>
</dbReference>
<evidence type="ECO:0000256" key="1">
    <source>
        <dbReference type="ARBA" id="ARBA00000085"/>
    </source>
</evidence>
<proteinExistence type="predicted"/>
<evidence type="ECO:0000256" key="7">
    <source>
        <dbReference type="ARBA" id="ARBA00022840"/>
    </source>
</evidence>
<comment type="catalytic activity">
    <reaction evidence="1">
        <text>ATP + protein L-histidine = ADP + protein N-phospho-L-histidine.</text>
        <dbReference type="EC" id="2.7.13.3"/>
    </reaction>
</comment>
<dbReference type="Gene3D" id="3.30.565.10">
    <property type="entry name" value="Histidine kinase-like ATPase, C-terminal domain"/>
    <property type="match status" value="1"/>
</dbReference>
<evidence type="ECO:0000256" key="4">
    <source>
        <dbReference type="ARBA" id="ARBA00022679"/>
    </source>
</evidence>
<evidence type="ECO:0000259" key="8">
    <source>
        <dbReference type="Pfam" id="PF02518"/>
    </source>
</evidence>
<keyword evidence="10" id="KW-1185">Reference proteome</keyword>
<feature type="domain" description="Histidine kinase/HSP90-like ATPase" evidence="8">
    <location>
        <begin position="65"/>
        <end position="155"/>
    </location>
</feature>
<keyword evidence="4" id="KW-0808">Transferase</keyword>
<evidence type="ECO:0000256" key="2">
    <source>
        <dbReference type="ARBA" id="ARBA00012438"/>
    </source>
</evidence>
<dbReference type="PANTHER" id="PTHR41523">
    <property type="entry name" value="TWO-COMPONENT SYSTEM SENSOR PROTEIN"/>
    <property type="match status" value="1"/>
</dbReference>
<name>A0A2K8MME6_9SPHN</name>
<evidence type="ECO:0000256" key="3">
    <source>
        <dbReference type="ARBA" id="ARBA00022553"/>
    </source>
</evidence>
<keyword evidence="3" id="KW-0597">Phosphoprotein</keyword>
<dbReference type="EMBL" id="CP024923">
    <property type="protein sequence ID" value="ATY33796.1"/>
    <property type="molecule type" value="Genomic_DNA"/>
</dbReference>
<evidence type="ECO:0000313" key="10">
    <source>
        <dbReference type="Proteomes" id="UP000229081"/>
    </source>
</evidence>
<dbReference type="PANTHER" id="PTHR41523:SF8">
    <property type="entry name" value="ETHYLENE RESPONSE SENSOR PROTEIN"/>
    <property type="match status" value="1"/>
</dbReference>
<sequence length="156" mass="16496">MAANAHALAAAYAELAEEQAPGAKMPCADLLKRVVTGLVQLFGNGERPVRLRCSVAELWLTSEQRRALVLIASELVVNALKYAFPETGGNLAVRLIFDGPYAELIVEDDGVGLGPAAKPGNGSRILDELAMLLSAPIERADRPEGGLRAVVRLPLG</sequence>
<dbReference type="KEGG" id="sphc:CVN68_19045"/>
<evidence type="ECO:0000256" key="5">
    <source>
        <dbReference type="ARBA" id="ARBA00022741"/>
    </source>
</evidence>
<reference evidence="9 10" key="1">
    <citation type="submission" date="2017-11" db="EMBL/GenBank/DDBJ databases">
        <title>Complete genome sequence of Sphingomonas sp. Strain Cra20, a psychrotolerant potential plant growth promoting rhizobacteria.</title>
        <authorList>
            <person name="Luo Y."/>
        </authorList>
    </citation>
    <scope>NUCLEOTIDE SEQUENCE [LARGE SCALE GENOMIC DNA]</scope>
    <source>
        <strain evidence="9 10">Cra20</strain>
    </source>
</reference>
<keyword evidence="5" id="KW-0547">Nucleotide-binding</keyword>
<dbReference type="Proteomes" id="UP000229081">
    <property type="component" value="Chromosome"/>
</dbReference>
<dbReference type="GO" id="GO:0004673">
    <property type="term" value="F:protein histidine kinase activity"/>
    <property type="evidence" value="ECO:0007669"/>
    <property type="project" value="UniProtKB-EC"/>
</dbReference>
<gene>
    <name evidence="9" type="ORF">CVN68_19045</name>
</gene>
<keyword evidence="6" id="KW-0418">Kinase</keyword>
<evidence type="ECO:0000256" key="6">
    <source>
        <dbReference type="ARBA" id="ARBA00022777"/>
    </source>
</evidence>
<accession>A0A2K8MME6</accession>
<dbReference type="EC" id="2.7.13.3" evidence="2"/>
<protein>
    <recommendedName>
        <fullName evidence="2">histidine kinase</fullName>
        <ecNumber evidence="2">2.7.13.3</ecNumber>
    </recommendedName>
</protein>
<dbReference type="InterPro" id="IPR036890">
    <property type="entry name" value="HATPase_C_sf"/>
</dbReference>
<organism evidence="9 10">
    <name type="scientific">Sphingomonas psychrotolerans</name>
    <dbReference type="NCBI Taxonomy" id="1327635"/>
    <lineage>
        <taxon>Bacteria</taxon>
        <taxon>Pseudomonadati</taxon>
        <taxon>Pseudomonadota</taxon>
        <taxon>Alphaproteobacteria</taxon>
        <taxon>Sphingomonadales</taxon>
        <taxon>Sphingomonadaceae</taxon>
        <taxon>Sphingomonas</taxon>
    </lineage>
</organism>
<keyword evidence="7" id="KW-0067">ATP-binding</keyword>